<evidence type="ECO:0000313" key="7">
    <source>
        <dbReference type="EMBL" id="MEO1771630.1"/>
    </source>
</evidence>
<evidence type="ECO:0000313" key="8">
    <source>
        <dbReference type="Proteomes" id="UP000664357"/>
    </source>
</evidence>
<dbReference type="InterPro" id="IPR025943">
    <property type="entry name" value="Sigma_54_int_dom_ATP-bd_2"/>
</dbReference>
<reference evidence="7 8" key="2">
    <citation type="submission" date="2024-02" db="EMBL/GenBank/DDBJ databases">
        <title>The Genome Sequence of Enterococcus sp. DIV0159.</title>
        <authorList>
            <person name="Earl A."/>
            <person name="Manson A."/>
            <person name="Gilmore M."/>
            <person name="Sanders J."/>
            <person name="Shea T."/>
            <person name="Howe W."/>
            <person name="Livny J."/>
            <person name="Cuomo C."/>
            <person name="Neafsey D."/>
            <person name="Birren B."/>
        </authorList>
    </citation>
    <scope>NUCLEOTIDE SEQUENCE [LARGE SCALE GENOMIC DNA]</scope>
    <source>
        <strain evidence="7 8">665A</strain>
    </source>
</reference>
<keyword evidence="3" id="KW-0067">ATP-binding</keyword>
<feature type="domain" description="PRD" evidence="6">
    <location>
        <begin position="472"/>
        <end position="577"/>
    </location>
</feature>
<dbReference type="SUPFAM" id="SSF53062">
    <property type="entry name" value="PTS system fructose IIA component-like"/>
    <property type="match status" value="1"/>
</dbReference>
<reference evidence="7 8" key="1">
    <citation type="submission" date="2021-03" db="EMBL/GenBank/DDBJ databases">
        <authorList>
            <person name="Gilmore M.S."/>
            <person name="Schwartzman J."/>
            <person name="Van Tyne D."/>
            <person name="Martin M."/>
            <person name="Earl A.M."/>
            <person name="Manson A.L."/>
            <person name="Straub T."/>
            <person name="Salamzade R."/>
            <person name="Saavedra J."/>
            <person name="Lebreton F."/>
            <person name="Prichula J."/>
            <person name="Schaufler K."/>
            <person name="Gaca A."/>
            <person name="Sgardioli B."/>
            <person name="Wagenaar J."/>
            <person name="Strong T."/>
        </authorList>
    </citation>
    <scope>NUCLEOTIDE SEQUENCE [LARGE SCALE GENOMIC DNA]</scope>
    <source>
        <strain evidence="7 8">665A</strain>
    </source>
</reference>
<proteinExistence type="predicted"/>
<protein>
    <submittedName>
        <fullName evidence="7">Uncharacterized protein</fullName>
    </submittedName>
</protein>
<name>A0ABV0ESM2_9ENTE</name>
<evidence type="ECO:0000259" key="6">
    <source>
        <dbReference type="PROSITE" id="PS51372"/>
    </source>
</evidence>
<evidence type="ECO:0000256" key="2">
    <source>
        <dbReference type="ARBA" id="ARBA00022741"/>
    </source>
</evidence>
<evidence type="ECO:0000256" key="3">
    <source>
        <dbReference type="ARBA" id="ARBA00022840"/>
    </source>
</evidence>
<dbReference type="PROSITE" id="PS00676">
    <property type="entry name" value="SIGMA54_INTERACT_2"/>
    <property type="match status" value="1"/>
</dbReference>
<feature type="domain" description="PRD" evidence="6">
    <location>
        <begin position="837"/>
        <end position="934"/>
    </location>
</feature>
<dbReference type="Gene3D" id="1.10.1790.10">
    <property type="entry name" value="PRD domain"/>
    <property type="match status" value="1"/>
</dbReference>
<evidence type="ECO:0000259" key="5">
    <source>
        <dbReference type="PROSITE" id="PS51096"/>
    </source>
</evidence>
<dbReference type="InterPro" id="IPR004701">
    <property type="entry name" value="PTS_EIIA_man-typ"/>
</dbReference>
<evidence type="ECO:0000256" key="1">
    <source>
        <dbReference type="ARBA" id="ARBA00022679"/>
    </source>
</evidence>
<evidence type="ECO:0000259" key="4">
    <source>
        <dbReference type="PROSITE" id="PS50045"/>
    </source>
</evidence>
<dbReference type="InterPro" id="IPR002078">
    <property type="entry name" value="Sigma_54_int"/>
</dbReference>
<dbReference type="InterPro" id="IPR036634">
    <property type="entry name" value="PRD_sf"/>
</dbReference>
<dbReference type="InterPro" id="IPR003593">
    <property type="entry name" value="AAA+_ATPase"/>
</dbReference>
<dbReference type="InterPro" id="IPR036662">
    <property type="entry name" value="PTS_EIIA_man-typ_sf"/>
</dbReference>
<dbReference type="PROSITE" id="PS51096">
    <property type="entry name" value="PTS_EIIA_TYPE_4"/>
    <property type="match status" value="1"/>
</dbReference>
<dbReference type="Pfam" id="PF00874">
    <property type="entry name" value="PRD"/>
    <property type="match status" value="2"/>
</dbReference>
<dbReference type="Gene3D" id="3.40.50.300">
    <property type="entry name" value="P-loop containing nucleotide triphosphate hydrolases"/>
    <property type="match status" value="1"/>
</dbReference>
<dbReference type="CDD" id="cd00009">
    <property type="entry name" value="AAA"/>
    <property type="match status" value="1"/>
</dbReference>
<dbReference type="Proteomes" id="UP000664357">
    <property type="component" value="Unassembled WGS sequence"/>
</dbReference>
<comment type="caution">
    <text evidence="7">The sequence shown here is derived from an EMBL/GenBank/DDBJ whole genome shotgun (WGS) entry which is preliminary data.</text>
</comment>
<dbReference type="SUPFAM" id="SSF52540">
    <property type="entry name" value="P-loop containing nucleoside triphosphate hydrolases"/>
    <property type="match status" value="1"/>
</dbReference>
<dbReference type="PROSITE" id="PS50045">
    <property type="entry name" value="SIGMA54_INTERACT_4"/>
    <property type="match status" value="1"/>
</dbReference>
<organism evidence="7 8">
    <name type="scientific">Candidatus Enterococcus ferrettii</name>
    <dbReference type="NCBI Taxonomy" id="2815324"/>
    <lineage>
        <taxon>Bacteria</taxon>
        <taxon>Bacillati</taxon>
        <taxon>Bacillota</taxon>
        <taxon>Bacilli</taxon>
        <taxon>Lactobacillales</taxon>
        <taxon>Enterococcaceae</taxon>
        <taxon>Enterococcus</taxon>
    </lineage>
</organism>
<feature type="domain" description="Sigma-54 factor interaction" evidence="4">
    <location>
        <begin position="121"/>
        <end position="355"/>
    </location>
</feature>
<dbReference type="Gene3D" id="3.40.50.510">
    <property type="entry name" value="Phosphotransferase system, mannose-type IIA component"/>
    <property type="match status" value="1"/>
</dbReference>
<dbReference type="InterPro" id="IPR027417">
    <property type="entry name" value="P-loop_NTPase"/>
</dbReference>
<dbReference type="InterPro" id="IPR011608">
    <property type="entry name" value="PRD"/>
</dbReference>
<keyword evidence="8" id="KW-1185">Reference proteome</keyword>
<accession>A0ABV0ESM2</accession>
<dbReference type="SMART" id="SM00382">
    <property type="entry name" value="AAA"/>
    <property type="match status" value="1"/>
</dbReference>
<dbReference type="Pfam" id="PF00158">
    <property type="entry name" value="Sigma54_activat"/>
    <property type="match status" value="1"/>
</dbReference>
<dbReference type="Pfam" id="PF03610">
    <property type="entry name" value="EIIA-man"/>
    <property type="match status" value="1"/>
</dbReference>
<dbReference type="RefSeq" id="WP_207704649.1">
    <property type="nucleotide sequence ID" value="NZ_JAFREL020000003.1"/>
</dbReference>
<sequence length="934" mass="105168">MKRIDRIFQYLLEVWGDSRVEDLQKQAGSTAKEVSQALEIARSNVSAELNKLVRDERVVKIKSYPVRYIPLEILLNNHLMEISDMNFEIEDFVSLDDEKPVKISPTNKSVYKRASDPFQLVIGHNDSLKKAISQAKAAIHYPPNGLHMLLLGPTGSGKTFFAKKVFQYAQYAGIVDEGNPFISFNCADYYNNPQLLMSQLFGYVEGAFTGAASEKSGLIEQADGGILLLDEVHRLPPEGQEMLFYFLDNKTFSRLGESGKSRSANVLIIFATTENPSSVLLSTFTRRIPMTIEIPPLSKRSLPEKIELLKYLFRIEAKRIEKTLSIDIDVMNVLLSSANFGNVGQLKSQVQLVCAQAFVNNLNSKDKIEIHVQDLPSQVGQEWMTSRSNMIGTKDISDYLDVVTLVYPTNDEEENHEDADFNIYESIEKKVKILREEGVSQEDIYQYILTDLHIHIRNVVEKDSPNYSLQKFVNPKITKIVDVLKEQAEQQLNRKFDRRFNYYVGMHLDAYLKRGEKTNLSLSTSHQEIIDTNKKEYEAALTICKTLQERYDIHLPEIEVVYYTMLLSSIISLETVKKVSALVVTHGNSTATSMVDVATELLGYAPIEAVDMPLTVSPAEIIAILCEKVSKIDNGKGVLLLVDMGSLAIMDKKIQKETGVKVLSIPNVTTAVVLDVVRKISYTNFDLHSIYSSVKKDFMNSLQLYEDRSQRPKAILSICMSGEGTAKKLEQMINSIISQNGSEVIEVLTVSALELKQKIPVLVERYELMAAVGTKDPEADCPFISLEALIEGQGEQQLRSIVSGEDLSSLPADNSPNGSMLIKDLCEETLRSYLVYLNPIHITDLLLQWMSDLESYSEAAFSNSTILKMVVHTSFAFERVIKGNCLEYSEEVTPLLEEYLHKVEKSIASVEQKLDLVLSRDEKLFIAEIIKEIS</sequence>
<dbReference type="PANTHER" id="PTHR32071:SF90">
    <property type="entry name" value="TRANSCRIPTIONAL REGULATORY PROTEIN LEVR"/>
    <property type="match status" value="1"/>
</dbReference>
<keyword evidence="2" id="KW-0547">Nucleotide-binding</keyword>
<dbReference type="SUPFAM" id="SSF63520">
    <property type="entry name" value="PTS-regulatory domain, PRD"/>
    <property type="match status" value="2"/>
</dbReference>
<dbReference type="PROSITE" id="PS51372">
    <property type="entry name" value="PRD_2"/>
    <property type="match status" value="2"/>
</dbReference>
<feature type="domain" description="PTS EIIA type-4" evidence="5">
    <location>
        <begin position="578"/>
        <end position="702"/>
    </location>
</feature>
<dbReference type="PANTHER" id="PTHR32071">
    <property type="entry name" value="TRANSCRIPTIONAL REGULATORY PROTEIN"/>
    <property type="match status" value="1"/>
</dbReference>
<dbReference type="EMBL" id="JAFREL020000003">
    <property type="protein sequence ID" value="MEO1771630.1"/>
    <property type="molecule type" value="Genomic_DNA"/>
</dbReference>
<gene>
    <name evidence="7" type="ORF">JZO67_003611</name>
</gene>
<keyword evidence="1" id="KW-0808">Transferase</keyword>